<keyword evidence="3" id="KW-0804">Transcription</keyword>
<dbReference type="EMBL" id="JAAALK010000283">
    <property type="protein sequence ID" value="KAG8072044.1"/>
    <property type="molecule type" value="Genomic_DNA"/>
</dbReference>
<feature type="region of interest" description="Disordered" evidence="5">
    <location>
        <begin position="62"/>
        <end position="96"/>
    </location>
</feature>
<evidence type="ECO:0000256" key="1">
    <source>
        <dbReference type="ARBA" id="ARBA00004123"/>
    </source>
</evidence>
<dbReference type="InterPro" id="IPR017884">
    <property type="entry name" value="SANT_dom"/>
</dbReference>
<evidence type="ECO:0000256" key="3">
    <source>
        <dbReference type="ARBA" id="ARBA00023163"/>
    </source>
</evidence>
<evidence type="ECO:0000256" key="5">
    <source>
        <dbReference type="SAM" id="MobiDB-lite"/>
    </source>
</evidence>
<dbReference type="GO" id="GO:0005634">
    <property type="term" value="C:nucleus"/>
    <property type="evidence" value="ECO:0007669"/>
    <property type="project" value="UniProtKB-SubCell"/>
</dbReference>
<evidence type="ECO:0008006" key="10">
    <source>
        <dbReference type="Google" id="ProtNLM"/>
    </source>
</evidence>
<reference evidence="8" key="1">
    <citation type="journal article" date="2021" name="bioRxiv">
        <title>Whole Genome Assembly and Annotation of Northern Wild Rice, Zizania palustris L., Supports a Whole Genome Duplication in the Zizania Genus.</title>
        <authorList>
            <person name="Haas M."/>
            <person name="Kono T."/>
            <person name="Macchietto M."/>
            <person name="Millas R."/>
            <person name="McGilp L."/>
            <person name="Shao M."/>
            <person name="Duquette J."/>
            <person name="Hirsch C.N."/>
            <person name="Kimball J."/>
        </authorList>
    </citation>
    <scope>NUCLEOTIDE SEQUENCE</scope>
    <source>
        <tissue evidence="8">Fresh leaf tissue</tissue>
    </source>
</reference>
<name>A0A8J5SLV1_ZIZPA</name>
<evidence type="ECO:0000313" key="9">
    <source>
        <dbReference type="Proteomes" id="UP000729402"/>
    </source>
</evidence>
<feature type="domain" description="Myb-like" evidence="6">
    <location>
        <begin position="1"/>
        <end position="52"/>
    </location>
</feature>
<dbReference type="AlphaFoldDB" id="A0A8J5SLV1"/>
<comment type="caution">
    <text evidence="8">The sequence shown here is derived from an EMBL/GenBank/DDBJ whole genome shotgun (WGS) entry which is preliminary data.</text>
</comment>
<proteinExistence type="predicted"/>
<keyword evidence="9" id="KW-1185">Reference proteome</keyword>
<reference evidence="8" key="2">
    <citation type="submission" date="2021-02" db="EMBL/GenBank/DDBJ databases">
        <authorList>
            <person name="Kimball J.A."/>
            <person name="Haas M.W."/>
            <person name="Macchietto M."/>
            <person name="Kono T."/>
            <person name="Duquette J."/>
            <person name="Shao M."/>
        </authorList>
    </citation>
    <scope>NUCLEOTIDE SEQUENCE</scope>
    <source>
        <tissue evidence="8">Fresh leaf tissue</tissue>
    </source>
</reference>
<evidence type="ECO:0000256" key="2">
    <source>
        <dbReference type="ARBA" id="ARBA00023015"/>
    </source>
</evidence>
<dbReference type="EMBL" id="JAAALK010000283">
    <property type="protein sequence ID" value="KAG8072042.1"/>
    <property type="molecule type" value="Genomic_DNA"/>
</dbReference>
<evidence type="ECO:0000259" key="7">
    <source>
        <dbReference type="PROSITE" id="PS51293"/>
    </source>
</evidence>
<dbReference type="InterPro" id="IPR044636">
    <property type="entry name" value="RADIALIS-like"/>
</dbReference>
<comment type="subcellular location">
    <subcellularLocation>
        <location evidence="1">Nucleus</location>
    </subcellularLocation>
</comment>
<feature type="domain" description="SANT" evidence="7">
    <location>
        <begin position="1"/>
        <end position="56"/>
    </location>
</feature>
<dbReference type="InterPro" id="IPR001005">
    <property type="entry name" value="SANT/Myb"/>
</dbReference>
<gene>
    <name evidence="8" type="ORF">GUJ93_ZPchr0006g42075</name>
</gene>
<dbReference type="PROSITE" id="PS51293">
    <property type="entry name" value="SANT"/>
    <property type="match status" value="1"/>
</dbReference>
<feature type="compositionally biased region" description="Low complexity" evidence="5">
    <location>
        <begin position="70"/>
        <end position="85"/>
    </location>
</feature>
<keyword evidence="2" id="KW-0805">Transcription regulation</keyword>
<evidence type="ECO:0000259" key="6">
    <source>
        <dbReference type="PROSITE" id="PS50090"/>
    </source>
</evidence>
<dbReference type="EMBL" id="JAAALK010000283">
    <property type="protein sequence ID" value="KAG8072043.1"/>
    <property type="molecule type" value="Genomic_DNA"/>
</dbReference>
<dbReference type="PANTHER" id="PTHR43952:SF61">
    <property type="entry name" value="OS12G0522516 PROTEIN"/>
    <property type="match status" value="1"/>
</dbReference>
<dbReference type="PROSITE" id="PS50090">
    <property type="entry name" value="MYB_LIKE"/>
    <property type="match status" value="1"/>
</dbReference>
<evidence type="ECO:0000313" key="8">
    <source>
        <dbReference type="EMBL" id="KAG8072042.1"/>
    </source>
</evidence>
<evidence type="ECO:0000256" key="4">
    <source>
        <dbReference type="ARBA" id="ARBA00023242"/>
    </source>
</evidence>
<dbReference type="Pfam" id="PF23082">
    <property type="entry name" value="Myb_DNA-binding_2"/>
    <property type="match status" value="1"/>
</dbReference>
<dbReference type="Proteomes" id="UP000729402">
    <property type="component" value="Unassembled WGS sequence"/>
</dbReference>
<dbReference type="SMART" id="SM00717">
    <property type="entry name" value="SANT"/>
    <property type="match status" value="1"/>
</dbReference>
<keyword evidence="4" id="KW-0539">Nucleus</keyword>
<dbReference type="GO" id="GO:0003700">
    <property type="term" value="F:DNA-binding transcription factor activity"/>
    <property type="evidence" value="ECO:0007669"/>
    <property type="project" value="InterPro"/>
</dbReference>
<dbReference type="PANTHER" id="PTHR43952">
    <property type="entry name" value="MYB FAMILY TRANSCRIPTION FACTOR-RELATED"/>
    <property type="match status" value="1"/>
</dbReference>
<accession>A0A8J5SLV1</accession>
<dbReference type="FunFam" id="1.10.10.60:FF:000154">
    <property type="entry name" value="Transcription factor SRM1"/>
    <property type="match status" value="1"/>
</dbReference>
<sequence length="96" mass="10935">MTSSWTTKQNKLFERALATYDRDTLDRWQNVARAVGGGKPVDEVKRHYAELLKDLHHIESAGGHQESHYNSSSASSSNSSWCSANEDQRRRCLKLQ</sequence>
<protein>
    <recommendedName>
        <fullName evidence="10">Myb-like domain-containing protein</fullName>
    </recommendedName>
</protein>
<organism evidence="8 9">
    <name type="scientific">Zizania palustris</name>
    <name type="common">Northern wild rice</name>
    <dbReference type="NCBI Taxonomy" id="103762"/>
    <lineage>
        <taxon>Eukaryota</taxon>
        <taxon>Viridiplantae</taxon>
        <taxon>Streptophyta</taxon>
        <taxon>Embryophyta</taxon>
        <taxon>Tracheophyta</taxon>
        <taxon>Spermatophyta</taxon>
        <taxon>Magnoliopsida</taxon>
        <taxon>Liliopsida</taxon>
        <taxon>Poales</taxon>
        <taxon>Poaceae</taxon>
        <taxon>BOP clade</taxon>
        <taxon>Oryzoideae</taxon>
        <taxon>Oryzeae</taxon>
        <taxon>Zizaniinae</taxon>
        <taxon>Zizania</taxon>
    </lineage>
</organism>
<dbReference type="OrthoDB" id="118550at2759"/>